<keyword evidence="4" id="KW-0410">Iron transport</keyword>
<evidence type="ECO:0000256" key="5">
    <source>
        <dbReference type="ARBA" id="ARBA00022729"/>
    </source>
</evidence>
<evidence type="ECO:0000256" key="1">
    <source>
        <dbReference type="ARBA" id="ARBA00004196"/>
    </source>
</evidence>
<comment type="caution">
    <text evidence="8">The sequence shown here is derived from an EMBL/GenBank/DDBJ whole genome shotgun (WGS) entry which is preliminary data.</text>
</comment>
<reference evidence="8" key="1">
    <citation type="journal article" date="2021" name="PeerJ">
        <title>Extensive microbial diversity within the chicken gut microbiome revealed by metagenomics and culture.</title>
        <authorList>
            <person name="Gilroy R."/>
            <person name="Ravi A."/>
            <person name="Getino M."/>
            <person name="Pursley I."/>
            <person name="Horton D.L."/>
            <person name="Alikhan N.F."/>
            <person name="Baker D."/>
            <person name="Gharbi K."/>
            <person name="Hall N."/>
            <person name="Watson M."/>
            <person name="Adriaenssens E.M."/>
            <person name="Foster-Nyarko E."/>
            <person name="Jarju S."/>
            <person name="Secka A."/>
            <person name="Antonio M."/>
            <person name="Oren A."/>
            <person name="Chaudhuri R.R."/>
            <person name="La Ragione R."/>
            <person name="Hildebrand F."/>
            <person name="Pallen M.J."/>
        </authorList>
    </citation>
    <scope>NUCLEOTIDE SEQUENCE</scope>
    <source>
        <strain evidence="8">1719</strain>
    </source>
</reference>
<evidence type="ECO:0000256" key="3">
    <source>
        <dbReference type="ARBA" id="ARBA00022448"/>
    </source>
</evidence>
<feature type="signal peptide" evidence="6">
    <location>
        <begin position="1"/>
        <end position="23"/>
    </location>
</feature>
<keyword evidence="3" id="KW-0813">Transport</keyword>
<dbReference type="GO" id="GO:0030288">
    <property type="term" value="C:outer membrane-bounded periplasmic space"/>
    <property type="evidence" value="ECO:0007669"/>
    <property type="project" value="TreeGrafter"/>
</dbReference>
<dbReference type="SUPFAM" id="SSF53807">
    <property type="entry name" value="Helical backbone' metal receptor"/>
    <property type="match status" value="1"/>
</dbReference>
<keyword evidence="4" id="KW-0406">Ion transport</keyword>
<dbReference type="InterPro" id="IPR002491">
    <property type="entry name" value="ABC_transptr_periplasmic_BD"/>
</dbReference>
<reference evidence="8" key="2">
    <citation type="submission" date="2021-04" db="EMBL/GenBank/DDBJ databases">
        <authorList>
            <person name="Gilroy R."/>
        </authorList>
    </citation>
    <scope>NUCLEOTIDE SEQUENCE</scope>
    <source>
        <strain evidence="8">1719</strain>
    </source>
</reference>
<dbReference type="PANTHER" id="PTHR30532:SF28">
    <property type="entry name" value="PETROBACTIN-BINDING PROTEIN YCLQ"/>
    <property type="match status" value="1"/>
</dbReference>
<comment type="similarity">
    <text evidence="2">Belongs to the bacterial solute-binding protein 8 family.</text>
</comment>
<evidence type="ECO:0000259" key="7">
    <source>
        <dbReference type="PROSITE" id="PS50983"/>
    </source>
</evidence>
<accession>A0A9D1W867</accession>
<dbReference type="GO" id="GO:1901678">
    <property type="term" value="P:iron coordination entity transport"/>
    <property type="evidence" value="ECO:0007669"/>
    <property type="project" value="UniProtKB-ARBA"/>
</dbReference>
<name>A0A9D1W867_9SPHI</name>
<protein>
    <submittedName>
        <fullName evidence="8">ABC transporter substrate-binding protein</fullName>
    </submittedName>
</protein>
<sequence length="306" mass="33777">MNLNFSIKAIVAIVMSMALHVQAQNKVTITHNLGNTEVTENPSKVVVYDIGSLETYHELGIPVYGMLNNVPAYLPDYQADKYKKLGGIKEPDLEALKAVAPDLIVISGRQSSFYEELSKIAPTVFLGVDTENYWESFKDNVNTIAKLHGKQELAAEKLNQLEAKRNKVLEVSKNDSKKGLVMLQVRGNYSAYGEGARFGFPYDVLGIKIADNIENTGGHTGFRVTEGYMKKINPDYILLIDRDSAVGGEVKSLDELLNDEMKSTNAYKNNGAIQLTGNIWYTSGGGLISVDKMITEIGNKVYNLNL</sequence>
<evidence type="ECO:0000313" key="9">
    <source>
        <dbReference type="Proteomes" id="UP000824156"/>
    </source>
</evidence>
<evidence type="ECO:0000256" key="6">
    <source>
        <dbReference type="SAM" id="SignalP"/>
    </source>
</evidence>
<keyword evidence="5 6" id="KW-0732">Signal</keyword>
<feature type="chain" id="PRO_5038427708" evidence="6">
    <location>
        <begin position="24"/>
        <end position="306"/>
    </location>
</feature>
<gene>
    <name evidence="8" type="ORF">H9853_03840</name>
</gene>
<proteinExistence type="inferred from homology"/>
<dbReference type="PANTHER" id="PTHR30532">
    <property type="entry name" value="IRON III DICITRATE-BINDING PERIPLASMIC PROTEIN"/>
    <property type="match status" value="1"/>
</dbReference>
<dbReference type="AlphaFoldDB" id="A0A9D1W867"/>
<comment type="subcellular location">
    <subcellularLocation>
        <location evidence="1">Cell envelope</location>
    </subcellularLocation>
</comment>
<dbReference type="CDD" id="cd01140">
    <property type="entry name" value="FatB"/>
    <property type="match status" value="1"/>
</dbReference>
<dbReference type="Pfam" id="PF01497">
    <property type="entry name" value="Peripla_BP_2"/>
    <property type="match status" value="1"/>
</dbReference>
<dbReference type="PROSITE" id="PS50983">
    <property type="entry name" value="FE_B12_PBP"/>
    <property type="match status" value="1"/>
</dbReference>
<dbReference type="InterPro" id="IPR051313">
    <property type="entry name" value="Bact_iron-sidero_bind"/>
</dbReference>
<dbReference type="Proteomes" id="UP000824156">
    <property type="component" value="Unassembled WGS sequence"/>
</dbReference>
<dbReference type="EMBL" id="DXEZ01000109">
    <property type="protein sequence ID" value="HIX54132.1"/>
    <property type="molecule type" value="Genomic_DNA"/>
</dbReference>
<dbReference type="Gene3D" id="3.40.50.1980">
    <property type="entry name" value="Nitrogenase molybdenum iron protein domain"/>
    <property type="match status" value="2"/>
</dbReference>
<dbReference type="InterPro" id="IPR033870">
    <property type="entry name" value="FatB"/>
</dbReference>
<evidence type="ECO:0000256" key="4">
    <source>
        <dbReference type="ARBA" id="ARBA00022496"/>
    </source>
</evidence>
<organism evidence="8 9">
    <name type="scientific">Candidatus Sphingobacterium stercoripullorum</name>
    <dbReference type="NCBI Taxonomy" id="2838759"/>
    <lineage>
        <taxon>Bacteria</taxon>
        <taxon>Pseudomonadati</taxon>
        <taxon>Bacteroidota</taxon>
        <taxon>Sphingobacteriia</taxon>
        <taxon>Sphingobacteriales</taxon>
        <taxon>Sphingobacteriaceae</taxon>
        <taxon>Sphingobacterium</taxon>
    </lineage>
</organism>
<evidence type="ECO:0000313" key="8">
    <source>
        <dbReference type="EMBL" id="HIX54132.1"/>
    </source>
</evidence>
<evidence type="ECO:0000256" key="2">
    <source>
        <dbReference type="ARBA" id="ARBA00008814"/>
    </source>
</evidence>
<feature type="domain" description="Fe/B12 periplasmic-binding" evidence="7">
    <location>
        <begin position="44"/>
        <end position="305"/>
    </location>
</feature>
<keyword evidence="4" id="KW-0408">Iron</keyword>